<evidence type="ECO:0000313" key="1">
    <source>
        <dbReference type="EMBL" id="GIJ01176.1"/>
    </source>
</evidence>
<keyword evidence="2" id="KW-1185">Reference proteome</keyword>
<dbReference type="SUPFAM" id="SSF53756">
    <property type="entry name" value="UDP-Glycosyltransferase/glycogen phosphorylase"/>
    <property type="match status" value="1"/>
</dbReference>
<dbReference type="EMBL" id="BOOY01000003">
    <property type="protein sequence ID" value="GIJ01176.1"/>
    <property type="molecule type" value="Genomic_DNA"/>
</dbReference>
<protein>
    <submittedName>
        <fullName evidence="1">Uncharacterized protein</fullName>
    </submittedName>
</protein>
<organism evidence="1 2">
    <name type="scientific">Spirilliplanes yamanashiensis</name>
    <dbReference type="NCBI Taxonomy" id="42233"/>
    <lineage>
        <taxon>Bacteria</taxon>
        <taxon>Bacillati</taxon>
        <taxon>Actinomycetota</taxon>
        <taxon>Actinomycetes</taxon>
        <taxon>Micromonosporales</taxon>
        <taxon>Micromonosporaceae</taxon>
        <taxon>Spirilliplanes</taxon>
    </lineage>
</organism>
<reference evidence="1" key="1">
    <citation type="submission" date="2021-01" db="EMBL/GenBank/DDBJ databases">
        <title>Whole genome shotgun sequence of Spirilliplanes yamanashiensis NBRC 15828.</title>
        <authorList>
            <person name="Komaki H."/>
            <person name="Tamura T."/>
        </authorList>
    </citation>
    <scope>NUCLEOTIDE SEQUENCE</scope>
    <source>
        <strain evidence="1">NBRC 15828</strain>
    </source>
</reference>
<comment type="caution">
    <text evidence="1">The sequence shown here is derived from an EMBL/GenBank/DDBJ whole genome shotgun (WGS) entry which is preliminary data.</text>
</comment>
<dbReference type="Proteomes" id="UP000652013">
    <property type="component" value="Unassembled WGS sequence"/>
</dbReference>
<accession>A0A8J3Y3T8</accession>
<dbReference type="RefSeq" id="WP_203936508.1">
    <property type="nucleotide sequence ID" value="NZ_BAAAGJ010000005.1"/>
</dbReference>
<evidence type="ECO:0000313" key="2">
    <source>
        <dbReference type="Proteomes" id="UP000652013"/>
    </source>
</evidence>
<gene>
    <name evidence="1" type="ORF">Sya03_05280</name>
</gene>
<proteinExistence type="predicted"/>
<name>A0A8J3Y3T8_9ACTN</name>
<sequence length="338" mass="35485">MARVAFITRGHGFGHAARDLLVVEAMRRADPGLDLHLAASGTGAEYYRRRGVAFTDLGIPDERDTGEAAGRAVFAHLTGLPRPDLVVVDEVMWALPICRRVLRTPCVLLTDWFYGEIGLPALDRTMNQATEIVVTDFPDAHPLPPDITVPVTFSGPIVAPLDLPRADARAALGLDAAAFTGVLTLGGMPDRPDARAIADLVAAAWRAHAAPGDRLVVLADGDGDDRVTYAGVSDEPERWFRAADVVLADAAGFTVCELTRHGVPTVAVRTGRLSAGVHARLGVLERAGLVSTLDAGDSPAALWAGVTAAVRAEPPAAGALAWGDADAVAARCLRLLQA</sequence>
<dbReference type="AlphaFoldDB" id="A0A8J3Y3T8"/>